<proteinExistence type="predicted"/>
<dbReference type="EMBL" id="LCQD01000007">
    <property type="protein sequence ID" value="KKW12919.1"/>
    <property type="molecule type" value="Genomic_DNA"/>
</dbReference>
<dbReference type="InterPro" id="IPR043712">
    <property type="entry name" value="DUF5652"/>
</dbReference>
<dbReference type="AlphaFoldDB" id="A0A0G1Z2C8"/>
<feature type="transmembrane region" description="Helical" evidence="1">
    <location>
        <begin position="21"/>
        <end position="48"/>
    </location>
</feature>
<protein>
    <recommendedName>
        <fullName evidence="2">DUF5652 domain-containing protein</fullName>
    </recommendedName>
</protein>
<keyword evidence="1" id="KW-0472">Membrane</keyword>
<feature type="domain" description="DUF5652" evidence="2">
    <location>
        <begin position="27"/>
        <end position="78"/>
    </location>
</feature>
<reference evidence="3 4" key="1">
    <citation type="journal article" date="2015" name="Nature">
        <title>rRNA introns, odd ribosomes, and small enigmatic genomes across a large radiation of phyla.</title>
        <authorList>
            <person name="Brown C.T."/>
            <person name="Hug L.A."/>
            <person name="Thomas B.C."/>
            <person name="Sharon I."/>
            <person name="Castelle C.J."/>
            <person name="Singh A."/>
            <person name="Wilkins M.J."/>
            <person name="Williams K.H."/>
            <person name="Banfield J.F."/>
        </authorList>
    </citation>
    <scope>NUCLEOTIDE SEQUENCE [LARGE SCALE GENOMIC DNA]</scope>
</reference>
<comment type="caution">
    <text evidence="3">The sequence shown here is derived from an EMBL/GenBank/DDBJ whole genome shotgun (WGS) entry which is preliminary data.</text>
</comment>
<evidence type="ECO:0000313" key="4">
    <source>
        <dbReference type="Proteomes" id="UP000034588"/>
    </source>
</evidence>
<evidence type="ECO:0000313" key="3">
    <source>
        <dbReference type="EMBL" id="KKW12919.1"/>
    </source>
</evidence>
<name>A0A0G1Z2C8_9BACT</name>
<keyword evidence="1" id="KW-1133">Transmembrane helix</keyword>
<feature type="transmembrane region" description="Helical" evidence="1">
    <location>
        <begin position="54"/>
        <end position="80"/>
    </location>
</feature>
<organism evidence="3 4">
    <name type="scientific">Candidatus Gottesmanbacteria bacterium GW2011_GWB1_49_7</name>
    <dbReference type="NCBI Taxonomy" id="1618448"/>
    <lineage>
        <taxon>Bacteria</taxon>
        <taxon>Candidatus Gottesmaniibacteriota</taxon>
    </lineage>
</organism>
<evidence type="ECO:0000256" key="1">
    <source>
        <dbReference type="SAM" id="Phobius"/>
    </source>
</evidence>
<gene>
    <name evidence="3" type="ORF">UY48_C0007G0008</name>
</gene>
<accession>A0A0G1Z2C8</accession>
<dbReference type="Proteomes" id="UP000034588">
    <property type="component" value="Unassembled WGS sequence"/>
</dbReference>
<sequence>MMLGMPWYMGNSRPFTYSWMGMWGVGTWIVPLAIWSVVWTGLALWHAARREEKGWFIFFLLVHTAGIVEILYLIFVARAFGQEKKSSRRSSK</sequence>
<keyword evidence="1" id="KW-0812">Transmembrane</keyword>
<dbReference type="Pfam" id="PF18893">
    <property type="entry name" value="DUF5652"/>
    <property type="match status" value="1"/>
</dbReference>
<evidence type="ECO:0000259" key="2">
    <source>
        <dbReference type="Pfam" id="PF18893"/>
    </source>
</evidence>